<dbReference type="STRING" id="573983.B0681_03310"/>
<reference evidence="2 3" key="1">
    <citation type="submission" date="2017-02" db="EMBL/GenBank/DDBJ databases">
        <title>Draft genome sequence of Moraxella porci CCUG 54912T type strain.</title>
        <authorList>
            <person name="Salva-Serra F."/>
            <person name="Engstrom-Jakobsson H."/>
            <person name="Thorell K."/>
            <person name="Jaen-Luchoro D."/>
            <person name="Gonzales-Siles L."/>
            <person name="Karlsson R."/>
            <person name="Yazdan S."/>
            <person name="Boulund F."/>
            <person name="Johnning A."/>
            <person name="Engstrand L."/>
            <person name="Kristiansson E."/>
            <person name="Moore E."/>
        </authorList>
    </citation>
    <scope>NUCLEOTIDE SEQUENCE [LARGE SCALE GENOMIC DNA]</scope>
    <source>
        <strain evidence="2 3">CCUG 54912</strain>
    </source>
</reference>
<dbReference type="Gene3D" id="3.40.50.2000">
    <property type="entry name" value="Glycogen Phosphorylase B"/>
    <property type="match status" value="2"/>
</dbReference>
<organism evidence="2 3">
    <name type="scientific">Moraxella porci DSM 25326</name>
    <dbReference type="NCBI Taxonomy" id="573983"/>
    <lineage>
        <taxon>Bacteria</taxon>
        <taxon>Pseudomonadati</taxon>
        <taxon>Pseudomonadota</taxon>
        <taxon>Gammaproteobacteria</taxon>
        <taxon>Moraxellales</taxon>
        <taxon>Moraxellaceae</taxon>
        <taxon>Moraxella</taxon>
    </lineage>
</organism>
<comment type="caution">
    <text evidence="2">The sequence shown here is derived from an EMBL/GenBank/DDBJ whole genome shotgun (WGS) entry which is preliminary data.</text>
</comment>
<dbReference type="PANTHER" id="PTHR12526">
    <property type="entry name" value="GLYCOSYLTRANSFERASE"/>
    <property type="match status" value="1"/>
</dbReference>
<dbReference type="InterPro" id="IPR001296">
    <property type="entry name" value="Glyco_trans_1"/>
</dbReference>
<feature type="domain" description="Glycosyl transferase family 1" evidence="1">
    <location>
        <begin position="204"/>
        <end position="357"/>
    </location>
</feature>
<dbReference type="PANTHER" id="PTHR12526:SF638">
    <property type="entry name" value="SPORE COAT PROTEIN SA"/>
    <property type="match status" value="1"/>
</dbReference>
<dbReference type="SUPFAM" id="SSF53756">
    <property type="entry name" value="UDP-Glycosyltransferase/glycogen phosphorylase"/>
    <property type="match status" value="1"/>
</dbReference>
<dbReference type="Proteomes" id="UP000190683">
    <property type="component" value="Unassembled WGS sequence"/>
</dbReference>
<gene>
    <name evidence="2" type="ORF">B0681_03310</name>
</gene>
<dbReference type="GO" id="GO:0016757">
    <property type="term" value="F:glycosyltransferase activity"/>
    <property type="evidence" value="ECO:0007669"/>
    <property type="project" value="InterPro"/>
</dbReference>
<evidence type="ECO:0000259" key="1">
    <source>
        <dbReference type="Pfam" id="PF00534"/>
    </source>
</evidence>
<sequence>MWIDSFKTLRFYTKRYAKNQHFDKIRRNQRSAIRGCNTEKKVLVCMHSLDWGGAERFAYETLLFLKKHKIPYLVFIEKKTEIAGHFLSILDAAKAIVYGQRYQKSESQLLELINSTEPNFIFIHHSLSMYRALPYMPRDIFIIDSLHIVEYQTGGYPYLSAKNSRYINVHHVVSKGLTNYIIENLGVPRHKVQLGYLINKSIIKKKKHQKNDNKIVVGFLGRLEKQKRPELFVELAKKFSKDNSVSFLVQGNGSLLKKTQILAQRHKLGNISFGGASEDIGLFHQKIDILVNCAENEGLTLVGLECLQYGTIFISSNVGQQNEITSKHCLVSAKPKEFIEQTSELIQKISKNEDFKNMILSEQNEIFDNMKHICFADTILKKYMLQ</sequence>
<keyword evidence="3" id="KW-1185">Reference proteome</keyword>
<dbReference type="GO" id="GO:1901135">
    <property type="term" value="P:carbohydrate derivative metabolic process"/>
    <property type="evidence" value="ECO:0007669"/>
    <property type="project" value="UniProtKB-ARBA"/>
</dbReference>
<dbReference type="Pfam" id="PF00534">
    <property type="entry name" value="Glycos_transf_1"/>
    <property type="match status" value="1"/>
</dbReference>
<evidence type="ECO:0000313" key="3">
    <source>
        <dbReference type="Proteomes" id="UP000190683"/>
    </source>
</evidence>
<accession>A0A1T0CUY9</accession>
<evidence type="ECO:0000313" key="2">
    <source>
        <dbReference type="EMBL" id="OOS26180.1"/>
    </source>
</evidence>
<proteinExistence type="predicted"/>
<name>A0A1T0CUY9_9GAMM</name>
<dbReference type="AlphaFoldDB" id="A0A1T0CUY9"/>
<protein>
    <recommendedName>
        <fullName evidence="1">Glycosyl transferase family 1 domain-containing protein</fullName>
    </recommendedName>
</protein>
<dbReference type="EMBL" id="MUYV01000002">
    <property type="protein sequence ID" value="OOS26180.1"/>
    <property type="molecule type" value="Genomic_DNA"/>
</dbReference>